<name>A0A520MYD3_9GAMM</name>
<dbReference type="NCBIfam" id="TIGR03317">
    <property type="entry name" value="ygfZ_signature"/>
    <property type="match status" value="1"/>
</dbReference>
<dbReference type="Gene3D" id="2.40.30.160">
    <property type="match status" value="1"/>
</dbReference>
<dbReference type="SUPFAM" id="SSF103025">
    <property type="entry name" value="Folate-binding domain"/>
    <property type="match status" value="1"/>
</dbReference>
<dbReference type="Gene3D" id="3.30.70.1400">
    <property type="entry name" value="Aminomethyltransferase beta-barrel domains"/>
    <property type="match status" value="1"/>
</dbReference>
<evidence type="ECO:0000313" key="1">
    <source>
        <dbReference type="EMBL" id="RZO26238.1"/>
    </source>
</evidence>
<protein>
    <submittedName>
        <fullName evidence="1">Uncharacterized protein</fullName>
    </submittedName>
</protein>
<dbReference type="InterPro" id="IPR045179">
    <property type="entry name" value="YgfZ/GcvT"/>
</dbReference>
<dbReference type="AlphaFoldDB" id="A0A520MYD3"/>
<accession>A0A520MYD3</accession>
<sequence length="263" mass="30051">MKIDTDNNLIIPGSLEISDLKAIKVLGELNKVEDFLQGQLTSDISLLNNGASQLSCICDHKGQIMADFIVLRQDNDFFIIIQKDLISIFTSELEIFAKFGSVNFDICDHKIIGEIYNKGDSNNYYYSNDEFELSLYLKKSNYKNKNSINLDMWNAANKILGILHLDKSDSGKFRPLEINYDKQRVSFEKGCFRGQEIVARMKYLGIDRRKFCTFIVNNDFVENDLIKSIGKIINLDDKKVFNGIVKKDDIEEVKKSSGIISIL</sequence>
<reference evidence="1 2" key="1">
    <citation type="submission" date="2019-02" db="EMBL/GenBank/DDBJ databases">
        <title>Prokaryotic population dynamics and viral predation in marine succession experiment using metagenomics: the confinement effect.</title>
        <authorList>
            <person name="Haro-Moreno J.M."/>
            <person name="Rodriguez-Valera F."/>
            <person name="Lopez-Perez M."/>
        </authorList>
    </citation>
    <scope>NUCLEOTIDE SEQUENCE [LARGE SCALE GENOMIC DNA]</scope>
    <source>
        <strain evidence="1">MED-G160</strain>
    </source>
</reference>
<gene>
    <name evidence="1" type="ORF">EVA93_04325</name>
</gene>
<proteinExistence type="predicted"/>
<dbReference type="InterPro" id="IPR017703">
    <property type="entry name" value="YgfZ/GCV_T_CS"/>
</dbReference>
<dbReference type="EMBL" id="SHBF01000030">
    <property type="protein sequence ID" value="RZO26238.1"/>
    <property type="molecule type" value="Genomic_DNA"/>
</dbReference>
<organism evidence="1 2">
    <name type="scientific">SAR86 cluster bacterium</name>
    <dbReference type="NCBI Taxonomy" id="2030880"/>
    <lineage>
        <taxon>Bacteria</taxon>
        <taxon>Pseudomonadati</taxon>
        <taxon>Pseudomonadota</taxon>
        <taxon>Gammaproteobacteria</taxon>
        <taxon>SAR86 cluster</taxon>
    </lineage>
</organism>
<dbReference type="GO" id="GO:0016226">
    <property type="term" value="P:iron-sulfur cluster assembly"/>
    <property type="evidence" value="ECO:0007669"/>
    <property type="project" value="TreeGrafter"/>
</dbReference>
<comment type="caution">
    <text evidence="1">The sequence shown here is derived from an EMBL/GenBank/DDBJ whole genome shotgun (WGS) entry which is preliminary data.</text>
</comment>
<dbReference type="PANTHER" id="PTHR22602:SF0">
    <property type="entry name" value="TRANSFERASE CAF17, MITOCHONDRIAL-RELATED"/>
    <property type="match status" value="1"/>
</dbReference>
<dbReference type="Proteomes" id="UP000318710">
    <property type="component" value="Unassembled WGS sequence"/>
</dbReference>
<evidence type="ECO:0000313" key="2">
    <source>
        <dbReference type="Proteomes" id="UP000318710"/>
    </source>
</evidence>
<dbReference type="PANTHER" id="PTHR22602">
    <property type="entry name" value="TRANSFERASE CAF17, MITOCHONDRIAL-RELATED"/>
    <property type="match status" value="1"/>
</dbReference>